<dbReference type="PANTHER" id="PTHR43320">
    <property type="entry name" value="SUGAR KINASE"/>
    <property type="match status" value="1"/>
</dbReference>
<comment type="caution">
    <text evidence="5">The sequence shown here is derived from an EMBL/GenBank/DDBJ whole genome shotgun (WGS) entry which is preliminary data.</text>
</comment>
<dbReference type="Proteomes" id="UP000703674">
    <property type="component" value="Unassembled WGS sequence"/>
</dbReference>
<dbReference type="Pfam" id="PF00294">
    <property type="entry name" value="PfkB"/>
    <property type="match status" value="1"/>
</dbReference>
<dbReference type="SUPFAM" id="SSF53613">
    <property type="entry name" value="Ribokinase-like"/>
    <property type="match status" value="1"/>
</dbReference>
<dbReference type="InterPro" id="IPR029056">
    <property type="entry name" value="Ribokinase-like"/>
</dbReference>
<protein>
    <submittedName>
        <fullName evidence="5">Sugar kinase</fullName>
    </submittedName>
</protein>
<evidence type="ECO:0000256" key="3">
    <source>
        <dbReference type="ARBA" id="ARBA00022777"/>
    </source>
</evidence>
<feature type="domain" description="Carbohydrate kinase PfkB" evidence="4">
    <location>
        <begin position="10"/>
        <end position="320"/>
    </location>
</feature>
<reference evidence="5 6" key="1">
    <citation type="submission" date="2020-03" db="EMBL/GenBank/DDBJ databases">
        <title>Salinimicrobium sp. nov, isolated from SCS.</title>
        <authorList>
            <person name="Cao W.R."/>
        </authorList>
    </citation>
    <scope>NUCLEOTIDE SEQUENCE [LARGE SCALE GENOMIC DNA]</scope>
    <source>
        <strain evidence="6">J15B91</strain>
    </source>
</reference>
<sequence length="341" mass="37164">MQGETSETGKIVTFGEVLMRLSPSDNRKLLQANHLDFFFGGTEMNVAASLAHMGVEVEHVTNVSNDIVGEAAVATLRKYGIGISAVKKVNFPLGLYFLEVGSAMRSSQVAYNRLNSSFANIDPQQVDWEKILEKCSLLHWSGISPGVSEGAYETLKAGLERAGQKGVMVTADPAYRSNLWKYGRSSREILSGLIALSTIFIGGVNEINELLETEYTSDEAGFIAASKALLKKFPKITKVFDKVRTSVDASWQKVYGRAWNGNAFLSTSQLEITSVVDRIGTGDAFAAGLLYGLQHFNEQEALNFANAACALKHTHMGDVNLVSVEEIQEVAQGKTDGRIKR</sequence>
<keyword evidence="2" id="KW-0808">Transferase</keyword>
<name>A0ABX1CV10_9FLAO</name>
<evidence type="ECO:0000256" key="2">
    <source>
        <dbReference type="ARBA" id="ARBA00022679"/>
    </source>
</evidence>
<evidence type="ECO:0000313" key="6">
    <source>
        <dbReference type="Proteomes" id="UP000703674"/>
    </source>
</evidence>
<dbReference type="PANTHER" id="PTHR43320:SF2">
    <property type="entry name" value="2-DEHYDRO-3-DEOXYGLUCONOKINASE_2-DEHYDRO-3-DEOXYGALACTONOKINASE"/>
    <property type="match status" value="1"/>
</dbReference>
<dbReference type="InterPro" id="IPR052700">
    <property type="entry name" value="Carb_kinase_PfkB-like"/>
</dbReference>
<dbReference type="Gene3D" id="3.40.1190.20">
    <property type="match status" value="1"/>
</dbReference>
<evidence type="ECO:0000256" key="1">
    <source>
        <dbReference type="ARBA" id="ARBA00010688"/>
    </source>
</evidence>
<comment type="similarity">
    <text evidence="1">Belongs to the carbohydrate kinase PfkB family.</text>
</comment>
<dbReference type="GO" id="GO:0016301">
    <property type="term" value="F:kinase activity"/>
    <property type="evidence" value="ECO:0007669"/>
    <property type="project" value="UniProtKB-KW"/>
</dbReference>
<proteinExistence type="inferred from homology"/>
<evidence type="ECO:0000259" key="4">
    <source>
        <dbReference type="Pfam" id="PF00294"/>
    </source>
</evidence>
<dbReference type="InterPro" id="IPR011611">
    <property type="entry name" value="PfkB_dom"/>
</dbReference>
<dbReference type="CDD" id="cd01166">
    <property type="entry name" value="KdgK"/>
    <property type="match status" value="1"/>
</dbReference>
<keyword evidence="6" id="KW-1185">Reference proteome</keyword>
<gene>
    <name evidence="5" type="ORF">HC175_04175</name>
</gene>
<keyword evidence="3 5" id="KW-0418">Kinase</keyword>
<dbReference type="EMBL" id="JAAVJR010000002">
    <property type="protein sequence ID" value="NJW52107.1"/>
    <property type="molecule type" value="Genomic_DNA"/>
</dbReference>
<organism evidence="5 6">
    <name type="scientific">Salinimicrobium oceani</name>
    <dbReference type="NCBI Taxonomy" id="2722702"/>
    <lineage>
        <taxon>Bacteria</taxon>
        <taxon>Pseudomonadati</taxon>
        <taxon>Bacteroidota</taxon>
        <taxon>Flavobacteriia</taxon>
        <taxon>Flavobacteriales</taxon>
        <taxon>Flavobacteriaceae</taxon>
        <taxon>Salinimicrobium</taxon>
    </lineage>
</organism>
<evidence type="ECO:0000313" key="5">
    <source>
        <dbReference type="EMBL" id="NJW52107.1"/>
    </source>
</evidence>
<accession>A0ABX1CV10</accession>